<dbReference type="Gene3D" id="3.40.1160.10">
    <property type="entry name" value="Acetylglutamate kinase-like"/>
    <property type="match status" value="1"/>
</dbReference>
<dbReference type="InterPro" id="IPR019797">
    <property type="entry name" value="Glutamate_5-kinase_CS"/>
</dbReference>
<gene>
    <name evidence="8" type="primary">proB</name>
    <name evidence="10" type="ORF">A6M23_13305</name>
</gene>
<accession>A0A1C2I4A5</accession>
<evidence type="ECO:0000313" key="11">
    <source>
        <dbReference type="Proteomes" id="UP000095008"/>
    </source>
</evidence>
<feature type="binding site" evidence="8">
    <location>
        <position position="170"/>
    </location>
    <ligand>
        <name>substrate</name>
    </ligand>
</feature>
<evidence type="ECO:0000256" key="5">
    <source>
        <dbReference type="ARBA" id="ARBA00022741"/>
    </source>
</evidence>
<evidence type="ECO:0000256" key="8">
    <source>
        <dbReference type="HAMAP-Rule" id="MF_00456"/>
    </source>
</evidence>
<dbReference type="RefSeq" id="WP_065980322.1">
    <property type="nucleotide sequence ID" value="NZ_LWRY01000153.1"/>
</dbReference>
<dbReference type="InterPro" id="IPR041739">
    <property type="entry name" value="G5K_ProB"/>
</dbReference>
<dbReference type="AlphaFoldDB" id="A0A1C2I4A5"/>
<evidence type="ECO:0000256" key="1">
    <source>
        <dbReference type="ARBA" id="ARBA00022490"/>
    </source>
</evidence>
<keyword evidence="5 8" id="KW-0547">Nucleotide-binding</keyword>
<dbReference type="PANTHER" id="PTHR43654">
    <property type="entry name" value="GLUTAMATE 5-KINASE"/>
    <property type="match status" value="1"/>
</dbReference>
<keyword evidence="1 8" id="KW-0963">Cytoplasm</keyword>
<keyword evidence="2 8" id="KW-0028">Amino-acid biosynthesis</keyword>
<organism evidence="10 11">
    <name type="scientific">Acidithiobacillus thiooxidans</name>
    <name type="common">Thiobacillus thiooxidans</name>
    <dbReference type="NCBI Taxonomy" id="930"/>
    <lineage>
        <taxon>Bacteria</taxon>
        <taxon>Pseudomonadati</taxon>
        <taxon>Pseudomonadota</taxon>
        <taxon>Acidithiobacillia</taxon>
        <taxon>Acidithiobacillales</taxon>
        <taxon>Acidithiobacillaceae</taxon>
        <taxon>Acidithiobacillus</taxon>
    </lineage>
</organism>
<comment type="function">
    <text evidence="8">Catalyzes the transfer of a phosphate group to glutamate to form L-glutamate 5-phosphate.</text>
</comment>
<comment type="subcellular location">
    <subcellularLocation>
        <location evidence="8">Cytoplasm</location>
    </subcellularLocation>
</comment>
<dbReference type="PRINTS" id="PR00474">
    <property type="entry name" value="GLU5KINASE"/>
</dbReference>
<dbReference type="InterPro" id="IPR005715">
    <property type="entry name" value="Glu_5kinase/COase_Synthase"/>
</dbReference>
<name>A0A1C2I4A5_ACITH</name>
<feature type="binding site" evidence="8">
    <location>
        <begin position="190"/>
        <end position="191"/>
    </location>
    <ligand>
        <name>ATP</name>
        <dbReference type="ChEBI" id="CHEBI:30616"/>
    </ligand>
</feature>
<keyword evidence="4 8" id="KW-0808">Transferase</keyword>
<keyword evidence="11" id="KW-1185">Reference proteome</keyword>
<dbReference type="HAMAP" id="MF_00456">
    <property type="entry name" value="ProB"/>
    <property type="match status" value="1"/>
</dbReference>
<sequence length="325" mass="35741">MINKLVETTAKLSTLPSRTTLQKKSQRWVIKIGSSLLTSEDYQLNLVAIRHFVEQILRLRERGIEVVLVSSGSVSVGKGHLGLAGKTLPAEQRQAAASVGQAALMHAYENLLAQEGVHCGQILLTQDNFKDRKRRKRTLSAINMLMKMNILPILNENDALADHENQFGNNDHLAAVISRLWHGDLMVLLTDQAGLYEADPRVQVDAQMIQEGVAGDSRYEEMAGGSGTAVGTGGMRTKVDAAAYAAVSGTTTVIASGHIPDVLLRLQQGACLGTFLRSEKFDQMWLKARRTTLQKTTYSLLGVAVKLSNTNSKQHRFYNSSYCYR</sequence>
<feature type="domain" description="Aspartate/glutamate/uridylate kinase" evidence="9">
    <location>
        <begin position="27"/>
        <end position="255"/>
    </location>
</feature>
<feature type="binding site" evidence="8">
    <location>
        <position position="31"/>
    </location>
    <ligand>
        <name>ATP</name>
        <dbReference type="ChEBI" id="CHEBI:30616"/>
    </ligand>
</feature>
<dbReference type="NCBIfam" id="TIGR01027">
    <property type="entry name" value="proB"/>
    <property type="match status" value="1"/>
</dbReference>
<dbReference type="FunFam" id="3.40.1160.10:FF:000006">
    <property type="entry name" value="Glutamate 5-kinase"/>
    <property type="match status" value="1"/>
</dbReference>
<evidence type="ECO:0000256" key="3">
    <source>
        <dbReference type="ARBA" id="ARBA00022650"/>
    </source>
</evidence>
<dbReference type="Proteomes" id="UP000095008">
    <property type="component" value="Unassembled WGS sequence"/>
</dbReference>
<comment type="pathway">
    <text evidence="8">Amino-acid biosynthesis; L-proline biosynthesis; L-glutamate 5-semialdehyde from L-glutamate: step 1/2.</text>
</comment>
<dbReference type="SUPFAM" id="SSF53633">
    <property type="entry name" value="Carbamate kinase-like"/>
    <property type="match status" value="1"/>
</dbReference>
<keyword evidence="7 8" id="KW-0067">ATP-binding</keyword>
<reference evidence="10" key="1">
    <citation type="journal article" date="2016" name="Int. J. Mol. Sci.">
        <title>Comparative genomics of the extreme acidophile Acidithiobacillus thiooxidans reveals intraspecific divergence and niche adaptation.</title>
        <authorList>
            <person name="Zhang X."/>
            <person name="Feng X."/>
            <person name="Tao J."/>
            <person name="Ma L."/>
            <person name="Xiao Y."/>
            <person name="Liang Y."/>
            <person name="Liu X."/>
            <person name="Yin H."/>
        </authorList>
    </citation>
    <scope>NUCLEOTIDE SEQUENCE [LARGE SCALE GENOMIC DNA]</scope>
    <source>
        <strain evidence="10">DXS-W</strain>
    </source>
</reference>
<evidence type="ECO:0000259" key="9">
    <source>
        <dbReference type="Pfam" id="PF00696"/>
    </source>
</evidence>
<dbReference type="PANTHER" id="PTHR43654:SF1">
    <property type="entry name" value="ISOPENTENYL PHOSPHATE KINASE"/>
    <property type="match status" value="1"/>
</dbReference>
<comment type="similarity">
    <text evidence="8">Belongs to the glutamate 5-kinase family.</text>
</comment>
<feature type="binding site" evidence="8">
    <location>
        <position position="71"/>
    </location>
    <ligand>
        <name>substrate</name>
    </ligand>
</feature>
<evidence type="ECO:0000256" key="4">
    <source>
        <dbReference type="ARBA" id="ARBA00022679"/>
    </source>
</evidence>
<dbReference type="InterPro" id="IPR036393">
    <property type="entry name" value="AceGlu_kinase-like_sf"/>
</dbReference>
<protein>
    <recommendedName>
        <fullName evidence="8">Glutamate 5-kinase</fullName>
        <ecNumber evidence="8">2.7.2.11</ecNumber>
    </recommendedName>
    <alternativeName>
        <fullName evidence="8">Gamma-glutamyl kinase</fullName>
        <shortName evidence="8">GK</shortName>
    </alternativeName>
</protein>
<dbReference type="EMBL" id="LWRY01000153">
    <property type="protein sequence ID" value="OCX70842.1"/>
    <property type="molecule type" value="Genomic_DNA"/>
</dbReference>
<dbReference type="UniPathway" id="UPA00098">
    <property type="reaction ID" value="UER00359"/>
</dbReference>
<dbReference type="GO" id="GO:0005524">
    <property type="term" value="F:ATP binding"/>
    <property type="evidence" value="ECO:0007669"/>
    <property type="project" value="UniProtKB-KW"/>
</dbReference>
<dbReference type="GO" id="GO:0004349">
    <property type="term" value="F:glutamate 5-kinase activity"/>
    <property type="evidence" value="ECO:0007669"/>
    <property type="project" value="UniProtKB-UniRule"/>
</dbReference>
<feature type="binding site" evidence="8">
    <location>
        <begin position="232"/>
        <end position="238"/>
    </location>
    <ligand>
        <name>ATP</name>
        <dbReference type="ChEBI" id="CHEBI:30616"/>
    </ligand>
</feature>
<comment type="caution">
    <text evidence="10">The sequence shown here is derived from an EMBL/GenBank/DDBJ whole genome shotgun (WGS) entry which is preliminary data.</text>
</comment>
<dbReference type="OrthoDB" id="9804434at2"/>
<dbReference type="CDD" id="cd04242">
    <property type="entry name" value="AAK_G5K_ProB"/>
    <property type="match status" value="1"/>
</dbReference>
<keyword evidence="6 8" id="KW-0418">Kinase</keyword>
<dbReference type="PROSITE" id="PS00902">
    <property type="entry name" value="GLUTAMATE_5_KINASE"/>
    <property type="match status" value="1"/>
</dbReference>
<proteinExistence type="inferred from homology"/>
<dbReference type="InterPro" id="IPR001057">
    <property type="entry name" value="Glu/AcGlu_kinase"/>
</dbReference>
<keyword evidence="3 8" id="KW-0641">Proline biosynthesis</keyword>
<feature type="binding site" evidence="8">
    <location>
        <position position="158"/>
    </location>
    <ligand>
        <name>substrate</name>
    </ligand>
</feature>
<dbReference type="InterPro" id="IPR001048">
    <property type="entry name" value="Asp/Glu/Uridylate_kinase"/>
</dbReference>
<dbReference type="EC" id="2.7.2.11" evidence="8"/>
<dbReference type="Pfam" id="PF00696">
    <property type="entry name" value="AA_kinase"/>
    <property type="match status" value="1"/>
</dbReference>
<evidence type="ECO:0000313" key="10">
    <source>
        <dbReference type="EMBL" id="OCX70842.1"/>
    </source>
</evidence>
<comment type="catalytic activity">
    <reaction evidence="8">
        <text>L-glutamate + ATP = L-glutamyl 5-phosphate + ADP</text>
        <dbReference type="Rhea" id="RHEA:14877"/>
        <dbReference type="ChEBI" id="CHEBI:29985"/>
        <dbReference type="ChEBI" id="CHEBI:30616"/>
        <dbReference type="ChEBI" id="CHEBI:58274"/>
        <dbReference type="ChEBI" id="CHEBI:456216"/>
        <dbReference type="EC" id="2.7.2.11"/>
    </reaction>
</comment>
<evidence type="ECO:0000256" key="2">
    <source>
        <dbReference type="ARBA" id="ARBA00022605"/>
    </source>
</evidence>
<dbReference type="GO" id="GO:0005829">
    <property type="term" value="C:cytosol"/>
    <property type="evidence" value="ECO:0007669"/>
    <property type="project" value="TreeGrafter"/>
</dbReference>
<evidence type="ECO:0000256" key="7">
    <source>
        <dbReference type="ARBA" id="ARBA00022840"/>
    </source>
</evidence>
<dbReference type="GO" id="GO:0055129">
    <property type="term" value="P:L-proline biosynthetic process"/>
    <property type="evidence" value="ECO:0007669"/>
    <property type="project" value="UniProtKB-UniRule"/>
</dbReference>
<evidence type="ECO:0000256" key="6">
    <source>
        <dbReference type="ARBA" id="ARBA00022777"/>
    </source>
</evidence>